<dbReference type="EMBL" id="CP025938">
    <property type="protein sequence ID" value="AUS04229.1"/>
    <property type="molecule type" value="Genomic_DNA"/>
</dbReference>
<sequence>MEEIITLEPMLQEEVLTQEITSMLLTPQDAVRQELLQNTTQHEEVVLQMEIHKQRPEGVIIPIEHLLKQV</sequence>
<gene>
    <name evidence="1" type="ORF">C1A40_01490</name>
</gene>
<proteinExistence type="predicted"/>
<dbReference type="AlphaFoldDB" id="A0A2I7SEA5"/>
<dbReference type="Proteomes" id="UP000236592">
    <property type="component" value="Chromosome"/>
</dbReference>
<accession>A0A2I7SEA5</accession>
<name>A0A2I7SEA5_9FLAO</name>
<evidence type="ECO:0000313" key="2">
    <source>
        <dbReference type="Proteomes" id="UP000236592"/>
    </source>
</evidence>
<organism evidence="1 2">
    <name type="scientific">Pseudotamlana carrageenivorans</name>
    <dbReference type="NCBI Taxonomy" id="2069432"/>
    <lineage>
        <taxon>Bacteria</taxon>
        <taxon>Pseudomonadati</taxon>
        <taxon>Bacteroidota</taxon>
        <taxon>Flavobacteriia</taxon>
        <taxon>Flavobacteriales</taxon>
        <taxon>Flavobacteriaceae</taxon>
        <taxon>Pseudotamlana</taxon>
    </lineage>
</organism>
<protein>
    <submittedName>
        <fullName evidence="1">Uncharacterized protein</fullName>
    </submittedName>
</protein>
<reference evidence="2" key="1">
    <citation type="submission" date="2018-01" db="EMBL/GenBank/DDBJ databases">
        <title>Complete genome of Tamlana sp. UJ94.</title>
        <authorList>
            <person name="Jung J."/>
            <person name="Chung D."/>
            <person name="Bae S.S."/>
            <person name="Baek K."/>
        </authorList>
    </citation>
    <scope>NUCLEOTIDE SEQUENCE [LARGE SCALE GENOMIC DNA]</scope>
    <source>
        <strain evidence="2">UJ94</strain>
    </source>
</reference>
<keyword evidence="2" id="KW-1185">Reference proteome</keyword>
<dbReference type="KEGG" id="taj:C1A40_01490"/>
<evidence type="ECO:0000313" key="1">
    <source>
        <dbReference type="EMBL" id="AUS04229.1"/>
    </source>
</evidence>